<evidence type="ECO:0000313" key="2">
    <source>
        <dbReference type="EMBL" id="KAG5410627.1"/>
    </source>
</evidence>
<evidence type="ECO:0000259" key="1">
    <source>
        <dbReference type="Pfam" id="PF00171"/>
    </source>
</evidence>
<dbReference type="PANTHER" id="PTHR11699">
    <property type="entry name" value="ALDEHYDE DEHYDROGENASE-RELATED"/>
    <property type="match status" value="1"/>
</dbReference>
<dbReference type="Proteomes" id="UP000823674">
    <property type="component" value="Chromosome A02"/>
</dbReference>
<gene>
    <name evidence="2" type="primary">A02g506560.1_BraROA</name>
    <name evidence="2" type="ORF">IGI04_006946</name>
</gene>
<evidence type="ECO:0000313" key="3">
    <source>
        <dbReference type="Proteomes" id="UP000823674"/>
    </source>
</evidence>
<reference evidence="2 3" key="1">
    <citation type="submission" date="2021-03" db="EMBL/GenBank/DDBJ databases">
        <authorList>
            <person name="King G.J."/>
            <person name="Bancroft I."/>
            <person name="Baten A."/>
            <person name="Bloomfield J."/>
            <person name="Borpatragohain P."/>
            <person name="He Z."/>
            <person name="Irish N."/>
            <person name="Irwin J."/>
            <person name="Liu K."/>
            <person name="Mauleon R.P."/>
            <person name="Moore J."/>
            <person name="Morris R."/>
            <person name="Ostergaard L."/>
            <person name="Wang B."/>
            <person name="Wells R."/>
        </authorList>
    </citation>
    <scope>NUCLEOTIDE SEQUENCE [LARGE SCALE GENOMIC DNA]</scope>
    <source>
        <strain evidence="2">R-o-18</strain>
        <tissue evidence="2">Leaf</tissue>
    </source>
</reference>
<comment type="caution">
    <text evidence="2">The sequence shown here is derived from an EMBL/GenBank/DDBJ whole genome shotgun (WGS) entry which is preliminary data.</text>
</comment>
<protein>
    <recommendedName>
        <fullName evidence="1">Aldehyde dehydrogenase domain-containing protein</fullName>
    </recommendedName>
</protein>
<dbReference type="EMBL" id="JADBGQ010000002">
    <property type="protein sequence ID" value="KAG5410627.1"/>
    <property type="molecule type" value="Genomic_DNA"/>
</dbReference>
<feature type="domain" description="Aldehyde dehydrogenase" evidence="1">
    <location>
        <begin position="15"/>
        <end position="111"/>
    </location>
</feature>
<organism evidence="2 3">
    <name type="scientific">Brassica rapa subsp. trilocularis</name>
    <dbReference type="NCBI Taxonomy" id="1813537"/>
    <lineage>
        <taxon>Eukaryota</taxon>
        <taxon>Viridiplantae</taxon>
        <taxon>Streptophyta</taxon>
        <taxon>Embryophyta</taxon>
        <taxon>Tracheophyta</taxon>
        <taxon>Spermatophyta</taxon>
        <taxon>Magnoliopsida</taxon>
        <taxon>eudicotyledons</taxon>
        <taxon>Gunneridae</taxon>
        <taxon>Pentapetalae</taxon>
        <taxon>rosids</taxon>
        <taxon>malvids</taxon>
        <taxon>Brassicales</taxon>
        <taxon>Brassicaceae</taxon>
        <taxon>Brassiceae</taxon>
        <taxon>Brassica</taxon>
    </lineage>
</organism>
<dbReference type="Gene3D" id="3.40.605.10">
    <property type="entry name" value="Aldehyde Dehydrogenase, Chain A, domain 1"/>
    <property type="match status" value="1"/>
</dbReference>
<name>A0ABQ7NIB9_BRACM</name>
<accession>A0ABQ7NIB9</accession>
<dbReference type="Pfam" id="PF00171">
    <property type="entry name" value="Aldedh"/>
    <property type="match status" value="1"/>
</dbReference>
<dbReference type="InterPro" id="IPR015590">
    <property type="entry name" value="Aldehyde_DH_dom"/>
</dbReference>
<sequence>MKFNVIWTDLCLVFRNSEKLAAIETWDDGKTYEQAKTAEIPMLARFFHYYTGWADKICGLTIPADGNNHVQTLHERIGIAGQTIPWNFPLLMFLWKVVPTLACGNTIVLKKLNKLIALLFTSASFSLKAQECHKLSSLQQAANKWLERLQVDQPDYNFFICSIPPMRGKHIIYHQFGSGLNKRPIICYSTLHIAYTEGTNRPTNEPIEPPVSAGYNGDEDQTVTIRHQACKLRHQWPSTKLGSLAIAVGAYDVGKLNLELEVRMISVFIQLGFEDQSDTDILLCKVFIKISIG</sequence>
<dbReference type="SUPFAM" id="SSF53720">
    <property type="entry name" value="ALDH-like"/>
    <property type="match status" value="1"/>
</dbReference>
<dbReference type="InterPro" id="IPR016162">
    <property type="entry name" value="Ald_DH_N"/>
</dbReference>
<dbReference type="InterPro" id="IPR016161">
    <property type="entry name" value="Ald_DH/histidinol_DH"/>
</dbReference>
<proteinExistence type="predicted"/>
<keyword evidence="3" id="KW-1185">Reference proteome</keyword>